<evidence type="ECO:0000256" key="9">
    <source>
        <dbReference type="SAM" id="Phobius"/>
    </source>
</evidence>
<keyword evidence="3" id="KW-0813">Transport</keyword>
<keyword evidence="8 9" id="KW-0472">Membrane</keyword>
<feature type="transmembrane region" description="Helical" evidence="9">
    <location>
        <begin position="116"/>
        <end position="139"/>
    </location>
</feature>
<comment type="similarity">
    <text evidence="2">Belongs to the TrkH potassium transport family.</text>
</comment>
<dbReference type="InterPro" id="IPR003445">
    <property type="entry name" value="Cat_transpt"/>
</dbReference>
<dbReference type="GO" id="GO:0005886">
    <property type="term" value="C:plasma membrane"/>
    <property type="evidence" value="ECO:0007669"/>
    <property type="project" value="UniProtKB-SubCell"/>
</dbReference>
<dbReference type="EMBL" id="BARS01012797">
    <property type="protein sequence ID" value="GAF90284.1"/>
    <property type="molecule type" value="Genomic_DNA"/>
</dbReference>
<evidence type="ECO:0000256" key="6">
    <source>
        <dbReference type="ARBA" id="ARBA00022989"/>
    </source>
</evidence>
<keyword evidence="4" id="KW-1003">Cell membrane</keyword>
<keyword evidence="6 9" id="KW-1133">Transmembrane helix</keyword>
<dbReference type="PANTHER" id="PTHR32024">
    <property type="entry name" value="TRK SYSTEM POTASSIUM UPTAKE PROTEIN TRKG-RELATED"/>
    <property type="match status" value="1"/>
</dbReference>
<dbReference type="GO" id="GO:0008324">
    <property type="term" value="F:monoatomic cation transmembrane transporter activity"/>
    <property type="evidence" value="ECO:0007669"/>
    <property type="project" value="InterPro"/>
</dbReference>
<feature type="transmembrane region" description="Helical" evidence="9">
    <location>
        <begin position="68"/>
        <end position="87"/>
    </location>
</feature>
<dbReference type="PANTHER" id="PTHR32024:SF2">
    <property type="entry name" value="TRK SYSTEM POTASSIUM UPTAKE PROTEIN TRKG-RELATED"/>
    <property type="match status" value="1"/>
</dbReference>
<feature type="non-terminal residue" evidence="10">
    <location>
        <position position="1"/>
    </location>
</feature>
<dbReference type="AlphaFoldDB" id="X0TAQ0"/>
<organism evidence="10">
    <name type="scientific">marine sediment metagenome</name>
    <dbReference type="NCBI Taxonomy" id="412755"/>
    <lineage>
        <taxon>unclassified sequences</taxon>
        <taxon>metagenomes</taxon>
        <taxon>ecological metagenomes</taxon>
    </lineage>
</organism>
<evidence type="ECO:0000256" key="4">
    <source>
        <dbReference type="ARBA" id="ARBA00022475"/>
    </source>
</evidence>
<reference evidence="10" key="1">
    <citation type="journal article" date="2014" name="Front. Microbiol.">
        <title>High frequency of phylogenetically diverse reductive dehalogenase-homologous genes in deep subseafloor sedimentary metagenomes.</title>
        <authorList>
            <person name="Kawai M."/>
            <person name="Futagami T."/>
            <person name="Toyoda A."/>
            <person name="Takaki Y."/>
            <person name="Nishi S."/>
            <person name="Hori S."/>
            <person name="Arai W."/>
            <person name="Tsubouchi T."/>
            <person name="Morono Y."/>
            <person name="Uchiyama I."/>
            <person name="Ito T."/>
            <person name="Fujiyama A."/>
            <person name="Inagaki F."/>
            <person name="Takami H."/>
        </authorList>
    </citation>
    <scope>NUCLEOTIDE SEQUENCE</scope>
    <source>
        <strain evidence="10">Expedition CK06-06</strain>
    </source>
</reference>
<proteinExistence type="inferred from homology"/>
<name>X0TAQ0_9ZZZZ</name>
<feature type="non-terminal residue" evidence="10">
    <location>
        <position position="194"/>
    </location>
</feature>
<keyword evidence="5 9" id="KW-0812">Transmembrane</keyword>
<evidence type="ECO:0000256" key="2">
    <source>
        <dbReference type="ARBA" id="ARBA00009137"/>
    </source>
</evidence>
<keyword evidence="7" id="KW-0406">Ion transport</keyword>
<evidence type="ECO:0000256" key="3">
    <source>
        <dbReference type="ARBA" id="ARBA00022448"/>
    </source>
</evidence>
<feature type="transmembrane region" description="Helical" evidence="9">
    <location>
        <begin position="171"/>
        <end position="191"/>
    </location>
</feature>
<evidence type="ECO:0000256" key="5">
    <source>
        <dbReference type="ARBA" id="ARBA00022692"/>
    </source>
</evidence>
<evidence type="ECO:0000256" key="8">
    <source>
        <dbReference type="ARBA" id="ARBA00023136"/>
    </source>
</evidence>
<comment type="caution">
    <text evidence="10">The sequence shown here is derived from an EMBL/GenBank/DDBJ whole genome shotgun (WGS) entry which is preliminary data.</text>
</comment>
<evidence type="ECO:0000256" key="7">
    <source>
        <dbReference type="ARBA" id="ARBA00023065"/>
    </source>
</evidence>
<dbReference type="GO" id="GO:0030001">
    <property type="term" value="P:metal ion transport"/>
    <property type="evidence" value="ECO:0007669"/>
    <property type="project" value="UniProtKB-ARBA"/>
</dbReference>
<dbReference type="Pfam" id="PF02386">
    <property type="entry name" value="TrkH"/>
    <property type="match status" value="1"/>
</dbReference>
<gene>
    <name evidence="10" type="ORF">S01H1_22608</name>
</gene>
<comment type="subcellular location">
    <subcellularLocation>
        <location evidence="1">Cell membrane</location>
        <topology evidence="1">Multi-pass membrane protein</topology>
    </subcellularLocation>
</comment>
<evidence type="ECO:0000313" key="10">
    <source>
        <dbReference type="EMBL" id="GAF90284.1"/>
    </source>
</evidence>
<evidence type="ECO:0000256" key="1">
    <source>
        <dbReference type="ARBA" id="ARBA00004651"/>
    </source>
</evidence>
<protein>
    <submittedName>
        <fullName evidence="10">Uncharacterized protein</fullName>
    </submittedName>
</protein>
<accession>X0TAQ0</accession>
<sequence>VGAALSALPYRLWAGLLTDTAPYDLAFGSAVNCYFEAMSGLTTTGATVLTDISSLPRSLLLWRATTHWLGGLGIVVLFVAVLPMLGVGGKRLFRVEAPGPTAEGVRPRIQETARTLWLIYLGLTVAEIVLLRVCGLSLFDSICHTFATLATGGFSTRNASIGEINSLPVDVIIIVFMVLAGVNFGIYYNGLRGR</sequence>